<organism evidence="3 4">
    <name type="scientific">Marinoscillum luteum</name>
    <dbReference type="NCBI Taxonomy" id="861051"/>
    <lineage>
        <taxon>Bacteria</taxon>
        <taxon>Pseudomonadati</taxon>
        <taxon>Bacteroidota</taxon>
        <taxon>Cytophagia</taxon>
        <taxon>Cytophagales</taxon>
        <taxon>Reichenbachiellaceae</taxon>
        <taxon>Marinoscillum</taxon>
    </lineage>
</organism>
<evidence type="ECO:0000259" key="2">
    <source>
        <dbReference type="Pfam" id="PF02517"/>
    </source>
</evidence>
<dbReference type="RefSeq" id="WP_395418610.1">
    <property type="nucleotide sequence ID" value="NZ_JBIPKE010000019.1"/>
</dbReference>
<reference evidence="3 4" key="1">
    <citation type="journal article" date="2013" name="Int. J. Syst. Evol. Microbiol.">
        <title>Marinoscillum luteum sp. nov., isolated from marine sediment.</title>
        <authorList>
            <person name="Cha I.T."/>
            <person name="Park S.J."/>
            <person name="Kim S.J."/>
            <person name="Kim J.G."/>
            <person name="Jung M.Y."/>
            <person name="Shin K.S."/>
            <person name="Kwon K.K."/>
            <person name="Yang S.H."/>
            <person name="Seo Y.S."/>
            <person name="Rhee S.K."/>
        </authorList>
    </citation>
    <scope>NUCLEOTIDE SEQUENCE [LARGE SCALE GENOMIC DNA]</scope>
    <source>
        <strain evidence="3 4">KCTC 23939</strain>
    </source>
</reference>
<sequence>MQNILKNTDEGDSTPWMLLLILGGYVLAALFLFSFIAQGLIMLLFNYDVQESLGILTNPYGSESAKLPLMIIQAVTSIGAFIVVPLFFIKVNLKGRYAPFFNFPEQALRPILMTVVILFCFMVANSVVIEWNQNVDMPDIFSWFENWAQSKEAQLEKLTEYLTTFSGIHEYLIALVVIALIPAVGEELLFRGLIQNLFGKAFNNPHVAIWLSAIIFGIFHFQFYGVVPRVFLGALFGYLYYWSGYLSLAMVGHFINNGLTLTLLYFSQIKFINYNPAETDSSPPLYVVGIFFLAGAVLLYLFRNLFPEKNA</sequence>
<feature type="transmembrane region" description="Helical" evidence="1">
    <location>
        <begin position="239"/>
        <end position="264"/>
    </location>
</feature>
<feature type="transmembrane region" description="Helical" evidence="1">
    <location>
        <begin position="206"/>
        <end position="227"/>
    </location>
</feature>
<protein>
    <submittedName>
        <fullName evidence="3">CPBP family intramembrane glutamic endopeptidase</fullName>
        <ecNumber evidence="3">3.4.-.-</ecNumber>
    </submittedName>
</protein>
<dbReference type="EC" id="3.4.-.-" evidence="3"/>
<keyword evidence="1" id="KW-0472">Membrane</keyword>
<dbReference type="PANTHER" id="PTHR36435">
    <property type="entry name" value="SLR1288 PROTEIN"/>
    <property type="match status" value="1"/>
</dbReference>
<name>A0ABW7NC54_9BACT</name>
<evidence type="ECO:0000313" key="4">
    <source>
        <dbReference type="Proteomes" id="UP001610063"/>
    </source>
</evidence>
<feature type="transmembrane region" description="Helical" evidence="1">
    <location>
        <begin position="285"/>
        <end position="302"/>
    </location>
</feature>
<keyword evidence="1" id="KW-0812">Transmembrane</keyword>
<keyword evidence="3" id="KW-0378">Hydrolase</keyword>
<feature type="domain" description="CAAX prenyl protease 2/Lysostaphin resistance protein A-like" evidence="2">
    <location>
        <begin position="171"/>
        <end position="258"/>
    </location>
</feature>
<keyword evidence="4" id="KW-1185">Reference proteome</keyword>
<dbReference type="PANTHER" id="PTHR36435:SF1">
    <property type="entry name" value="CAAX AMINO TERMINAL PROTEASE FAMILY PROTEIN"/>
    <property type="match status" value="1"/>
</dbReference>
<dbReference type="InterPro" id="IPR003675">
    <property type="entry name" value="Rce1/LyrA-like_dom"/>
</dbReference>
<proteinExistence type="predicted"/>
<accession>A0ABW7NC54</accession>
<feature type="transmembrane region" description="Helical" evidence="1">
    <location>
        <begin position="16"/>
        <end position="47"/>
    </location>
</feature>
<feature type="transmembrane region" description="Helical" evidence="1">
    <location>
        <begin position="67"/>
        <end position="89"/>
    </location>
</feature>
<dbReference type="GO" id="GO:0016787">
    <property type="term" value="F:hydrolase activity"/>
    <property type="evidence" value="ECO:0007669"/>
    <property type="project" value="UniProtKB-KW"/>
</dbReference>
<evidence type="ECO:0000256" key="1">
    <source>
        <dbReference type="SAM" id="Phobius"/>
    </source>
</evidence>
<dbReference type="Proteomes" id="UP001610063">
    <property type="component" value="Unassembled WGS sequence"/>
</dbReference>
<evidence type="ECO:0000313" key="3">
    <source>
        <dbReference type="EMBL" id="MFH6985138.1"/>
    </source>
</evidence>
<gene>
    <name evidence="3" type="ORF">ACHKAR_16925</name>
</gene>
<dbReference type="EMBL" id="JBIPKE010000019">
    <property type="protein sequence ID" value="MFH6985138.1"/>
    <property type="molecule type" value="Genomic_DNA"/>
</dbReference>
<feature type="transmembrane region" description="Helical" evidence="1">
    <location>
        <begin position="110"/>
        <end position="129"/>
    </location>
</feature>
<keyword evidence="1" id="KW-1133">Transmembrane helix</keyword>
<dbReference type="Pfam" id="PF02517">
    <property type="entry name" value="Rce1-like"/>
    <property type="match status" value="1"/>
</dbReference>
<comment type="caution">
    <text evidence="3">The sequence shown here is derived from an EMBL/GenBank/DDBJ whole genome shotgun (WGS) entry which is preliminary data.</text>
</comment>
<dbReference type="InterPro" id="IPR052710">
    <property type="entry name" value="CAAX_protease"/>
</dbReference>
<feature type="transmembrane region" description="Helical" evidence="1">
    <location>
        <begin position="171"/>
        <end position="194"/>
    </location>
</feature>